<evidence type="ECO:0000313" key="1">
    <source>
        <dbReference type="EMBL" id="GAX62391.1"/>
    </source>
</evidence>
<dbReference type="InterPro" id="IPR051082">
    <property type="entry name" value="Pentapeptide-BTB/POZ_domain"/>
</dbReference>
<dbReference type="OrthoDB" id="475179at2"/>
<accession>A0A286U2U7</accession>
<proteinExistence type="predicted"/>
<dbReference type="PANTHER" id="PTHR14136:SF17">
    <property type="entry name" value="BTB_POZ DOMAIN-CONTAINING PROTEIN KCTD9"/>
    <property type="match status" value="1"/>
</dbReference>
<dbReference type="EMBL" id="BAOS01000031">
    <property type="protein sequence ID" value="GAX62391.1"/>
    <property type="molecule type" value="Genomic_DNA"/>
</dbReference>
<evidence type="ECO:0000313" key="2">
    <source>
        <dbReference type="Proteomes" id="UP000218542"/>
    </source>
</evidence>
<comment type="caution">
    <text evidence="1">The sequence shown here is derived from an EMBL/GenBank/DDBJ whole genome shotgun (WGS) entry which is preliminary data.</text>
</comment>
<dbReference type="RefSeq" id="WP_096895785.1">
    <property type="nucleotide sequence ID" value="NZ_BAOS01000031.1"/>
</dbReference>
<dbReference type="Pfam" id="PF00805">
    <property type="entry name" value="Pentapeptide"/>
    <property type="match status" value="2"/>
</dbReference>
<dbReference type="AlphaFoldDB" id="A0A286U2U7"/>
<keyword evidence="2" id="KW-1185">Reference proteome</keyword>
<dbReference type="InterPro" id="IPR001646">
    <property type="entry name" value="5peptide_repeat"/>
</dbReference>
<reference evidence="1 2" key="1">
    <citation type="journal article" date="2017" name="Environ. Microbiol. Rep.">
        <title>Genetic diversity of marine anaerobic ammonium-oxidizing bacteria as revealed by genomic and proteomic analyses of 'Candidatus Scalindua japonica'.</title>
        <authorList>
            <person name="Oshiki M."/>
            <person name="Mizuto K."/>
            <person name="Kimura Z."/>
            <person name="Kindaichi T."/>
            <person name="Satoh H."/>
            <person name="Okabe S."/>
        </authorList>
    </citation>
    <scope>NUCLEOTIDE SEQUENCE [LARGE SCALE GENOMIC DNA]</scope>
    <source>
        <strain evidence="2">husup-a2</strain>
    </source>
</reference>
<gene>
    <name evidence="1" type="ORF">SCALIN_C31_0026</name>
</gene>
<protein>
    <submittedName>
        <fullName evidence="1">Low-complexity protein</fullName>
    </submittedName>
</protein>
<dbReference type="SUPFAM" id="SSF141571">
    <property type="entry name" value="Pentapeptide repeat-like"/>
    <property type="match status" value="1"/>
</dbReference>
<dbReference type="PANTHER" id="PTHR14136">
    <property type="entry name" value="BTB_POZ DOMAIN-CONTAINING PROTEIN KCTD9"/>
    <property type="match status" value="1"/>
</dbReference>
<organism evidence="1 2">
    <name type="scientific">Candidatus Scalindua japonica</name>
    <dbReference type="NCBI Taxonomy" id="1284222"/>
    <lineage>
        <taxon>Bacteria</taxon>
        <taxon>Pseudomonadati</taxon>
        <taxon>Planctomycetota</taxon>
        <taxon>Candidatus Brocadiia</taxon>
        <taxon>Candidatus Brocadiales</taxon>
        <taxon>Candidatus Scalinduaceae</taxon>
        <taxon>Candidatus Scalindua</taxon>
    </lineage>
</organism>
<dbReference type="Gene3D" id="2.160.20.80">
    <property type="entry name" value="E3 ubiquitin-protein ligase SopA"/>
    <property type="match status" value="1"/>
</dbReference>
<name>A0A286U2U7_9BACT</name>
<dbReference type="Proteomes" id="UP000218542">
    <property type="component" value="Unassembled WGS sequence"/>
</dbReference>
<sequence>MADITREKIIKRIKRGQSLERADLSKLDFSCADLSDAKFRGVRFTGAFLGYVNLSRADLSGADLSNAKLHDAILENANLNNANLDGVNLKDANLKNSDLKNANLQNSNLKNANLRNSCLVSADFENADLTNADISGANIFHYKTYGWKIDGIKCTHIYNYPFFASEVERVGSRVEFAKKQFEEKYKMIPTIKLLLSGGLLIPDLYKICRIIGKINKMYKVEIGIVGMELEMNRIIFTLKDDSNSDLEKIGGMIVQEYENRDLDNNLLEIIKKNKQLCVGLKNLDIYEPHLEAPNVFSQPFQVTVDIVNKGLIDRPGMVMRPDSASVQEIKMSVIDNYINNEKEINKVLIDFDTMVSKEMQNQVKGLKNALKKKKVDDVLVAWKMIKKMFDRTEEITETDNKASPLPYRAIELYHKLDGWFGEVR</sequence>